<keyword evidence="3" id="KW-1185">Reference proteome</keyword>
<accession>A0A480AII5</accession>
<feature type="compositionally biased region" description="Low complexity" evidence="1">
    <location>
        <begin position="107"/>
        <end position="116"/>
    </location>
</feature>
<feature type="region of interest" description="Disordered" evidence="1">
    <location>
        <begin position="46"/>
        <end position="196"/>
    </location>
</feature>
<dbReference type="AlphaFoldDB" id="A0A480AII5"/>
<proteinExistence type="predicted"/>
<dbReference type="EMBL" id="BJCL01000001">
    <property type="protein sequence ID" value="GCL61549.1"/>
    <property type="molecule type" value="Genomic_DNA"/>
</dbReference>
<evidence type="ECO:0000313" key="2">
    <source>
        <dbReference type="EMBL" id="GCL61549.1"/>
    </source>
</evidence>
<protein>
    <recommendedName>
        <fullName evidence="4">DUF3106 domain-containing protein</fullName>
    </recommendedName>
</protein>
<evidence type="ECO:0008006" key="4">
    <source>
        <dbReference type="Google" id="ProtNLM"/>
    </source>
</evidence>
<gene>
    <name evidence="2" type="ORF">AQPW35_06300</name>
</gene>
<comment type="caution">
    <text evidence="2">The sequence shown here is derived from an EMBL/GenBank/DDBJ whole genome shotgun (WGS) entry which is preliminary data.</text>
</comment>
<dbReference type="Proteomes" id="UP000301751">
    <property type="component" value="Unassembled WGS sequence"/>
</dbReference>
<evidence type="ECO:0000313" key="3">
    <source>
        <dbReference type="Proteomes" id="UP000301751"/>
    </source>
</evidence>
<dbReference type="Pfam" id="PF11304">
    <property type="entry name" value="DUF3106"/>
    <property type="match status" value="1"/>
</dbReference>
<name>A0A480AII5_9BURK</name>
<feature type="compositionally biased region" description="Basic and acidic residues" evidence="1">
    <location>
        <begin position="65"/>
        <end position="101"/>
    </location>
</feature>
<organism evidence="2 3">
    <name type="scientific">Pseudaquabacterium pictum</name>
    <dbReference type="NCBI Taxonomy" id="2315236"/>
    <lineage>
        <taxon>Bacteria</taxon>
        <taxon>Pseudomonadati</taxon>
        <taxon>Pseudomonadota</taxon>
        <taxon>Betaproteobacteria</taxon>
        <taxon>Burkholderiales</taxon>
        <taxon>Sphaerotilaceae</taxon>
        <taxon>Pseudaquabacterium</taxon>
    </lineage>
</organism>
<dbReference type="InterPro" id="IPR021455">
    <property type="entry name" value="DUF3106"/>
</dbReference>
<reference evidence="3" key="1">
    <citation type="submission" date="2019-03" db="EMBL/GenBank/DDBJ databases">
        <title>Aquabacterium pictum sp.nov., the first bacteriochlorophyll a-containing freshwater bacterium in the genus Aquabacterium of the class Betaproteobacteria.</title>
        <authorList>
            <person name="Hirose S."/>
            <person name="Tank M."/>
            <person name="Hara E."/>
            <person name="Tamaki H."/>
            <person name="Takaichi S."/>
            <person name="Haruta S."/>
            <person name="Hanada S."/>
        </authorList>
    </citation>
    <scope>NUCLEOTIDE SEQUENCE [LARGE SCALE GENOMIC DNA]</scope>
    <source>
        <strain evidence="3">W35</strain>
    </source>
</reference>
<feature type="compositionally biased region" description="Basic and acidic residues" evidence="1">
    <location>
        <begin position="46"/>
        <end position="55"/>
    </location>
</feature>
<evidence type="ECO:0000256" key="1">
    <source>
        <dbReference type="SAM" id="MobiDB-lite"/>
    </source>
</evidence>
<sequence length="196" mass="21563">MLGPLQRDWHTIDAPRKAKWLEVAARFPSMPAEERQRVQERMADWARMTPAERGRARLTFQESKQLTREQKQERWEAYKALPDDKRQALAERAKPAADARRPPLAAPPLDAAVPKKSAQLPRSGASAPPVKPVTPTIVQAKPGATTTLMTRPASPPAHQKPGQPKIAAKPDQVNRQTLLPQLGPQATAAASAPRQP</sequence>